<gene>
    <name evidence="9" type="ORF">DOS84_00310</name>
</gene>
<dbReference type="GO" id="GO:0008360">
    <property type="term" value="P:regulation of cell shape"/>
    <property type="evidence" value="ECO:0007669"/>
    <property type="project" value="UniProtKB-UniRule"/>
</dbReference>
<keyword evidence="10" id="KW-1185">Reference proteome</keyword>
<dbReference type="PANTHER" id="PTHR41533">
    <property type="entry name" value="L,D-TRANSPEPTIDASE HI_1667-RELATED"/>
    <property type="match status" value="1"/>
</dbReference>
<evidence type="ECO:0000256" key="1">
    <source>
        <dbReference type="ARBA" id="ARBA00004752"/>
    </source>
</evidence>
<evidence type="ECO:0000256" key="5">
    <source>
        <dbReference type="ARBA" id="ARBA00022984"/>
    </source>
</evidence>
<feature type="active site" description="Proton donor/acceptor" evidence="7">
    <location>
        <position position="431"/>
    </location>
</feature>
<dbReference type="InterPro" id="IPR005490">
    <property type="entry name" value="LD_TPept_cat_dom"/>
</dbReference>
<dbReference type="InterPro" id="IPR036365">
    <property type="entry name" value="PGBD-like_sf"/>
</dbReference>
<dbReference type="AlphaFoldDB" id="A0A2W7UIL4"/>
<dbReference type="Pfam" id="PF03734">
    <property type="entry name" value="YkuD"/>
    <property type="match status" value="1"/>
</dbReference>
<evidence type="ECO:0000259" key="8">
    <source>
        <dbReference type="PROSITE" id="PS52029"/>
    </source>
</evidence>
<accession>A0A2W7UIL4</accession>
<dbReference type="PROSITE" id="PS51257">
    <property type="entry name" value="PROKAR_LIPOPROTEIN"/>
    <property type="match status" value="1"/>
</dbReference>
<comment type="caution">
    <text evidence="9">The sequence shown here is derived from an EMBL/GenBank/DDBJ whole genome shotgun (WGS) entry which is preliminary data.</text>
</comment>
<dbReference type="UniPathway" id="UPA00219"/>
<dbReference type="PROSITE" id="PS52029">
    <property type="entry name" value="LD_TPASE"/>
    <property type="match status" value="1"/>
</dbReference>
<keyword evidence="3" id="KW-0808">Transferase</keyword>
<sequence length="530" mass="61846">MRKSIVLLILLILGSSLSMLSCKKKEDANLKLPHKINAFNKVKSLPPFDSTLVSSFFTKHPELQKYQEETSELYRKRNYQYIWFDTKGMLEVSNLLYNKLNNMEDEGIKAVIPYKEKLDFLFQNATENQSANVNDELLITSLYFFYTHKVLKGIDDKKIAELGWYLPRKKQSYVNYLDSIIANPSLINKNEKEILNEYYSLKEVLHKYRKIQKNNFWNTIEMDSSHTYLKHGDSSQTIVQIRQRLFILEDIATDSKSTIYDESLASGILKYQKRNGLKENQIITQKIIASLNIPIENRIKTIMVNMERCRWIDVDVAKSKELIVVNIPSYRLTYFKEGKPVLTSNVVVGKDMNKTVIFSADMRYIVFSPYWNVPTSIIKKEIKPGIAKNKNYLAQHNMEWNNGNVRQKPGPKNSLGLVKFLFPNSNSIYLHDTPSKGLFNEEKRAFSHGCIRVAKPVELVNEILKDDKNWTPEKINAAMHKGKETWYTLKNKIPVYIGYFTAWVDNEGVIHFYDDVYQRDNRLATMLFEE</sequence>
<evidence type="ECO:0000256" key="6">
    <source>
        <dbReference type="ARBA" id="ARBA00023316"/>
    </source>
</evidence>
<dbReference type="RefSeq" id="WP_111408123.1">
    <property type="nucleotide sequence ID" value="NZ_QKXH01000001.1"/>
</dbReference>
<dbReference type="GO" id="GO:0071555">
    <property type="term" value="P:cell wall organization"/>
    <property type="evidence" value="ECO:0007669"/>
    <property type="project" value="UniProtKB-UniRule"/>
</dbReference>
<dbReference type="OrthoDB" id="9778545at2"/>
<dbReference type="InterPro" id="IPR045380">
    <property type="entry name" value="LD_TPept_scaffold_dom"/>
</dbReference>
<comment type="pathway">
    <text evidence="1 7">Cell wall biogenesis; peptidoglycan biosynthesis.</text>
</comment>
<dbReference type="InterPro" id="IPR052905">
    <property type="entry name" value="LD-transpeptidase_YkuD-like"/>
</dbReference>
<keyword evidence="6 7" id="KW-0961">Cell wall biogenesis/degradation</keyword>
<dbReference type="GO" id="GO:0009252">
    <property type="term" value="P:peptidoglycan biosynthetic process"/>
    <property type="evidence" value="ECO:0007669"/>
    <property type="project" value="UniProtKB-UniPathway"/>
</dbReference>
<evidence type="ECO:0000313" key="9">
    <source>
        <dbReference type="EMBL" id="PZX95047.1"/>
    </source>
</evidence>
<dbReference type="Pfam" id="PF20142">
    <property type="entry name" value="Scaffold"/>
    <property type="match status" value="1"/>
</dbReference>
<reference evidence="9 10" key="1">
    <citation type="submission" date="2018-06" db="EMBL/GenBank/DDBJ databases">
        <title>Flavobacterium sp IMCC34762, genome.</title>
        <authorList>
            <person name="Joung Y."/>
            <person name="Cho J."/>
            <person name="Song J."/>
        </authorList>
    </citation>
    <scope>NUCLEOTIDE SEQUENCE [LARGE SCALE GENOMIC DNA]</scope>
    <source>
        <strain evidence="9 10">IMCC34762</strain>
    </source>
</reference>
<keyword evidence="5 7" id="KW-0573">Peptidoglycan synthesis</keyword>
<comment type="similarity">
    <text evidence="2">Belongs to the YkuD family.</text>
</comment>
<dbReference type="SUPFAM" id="SSF141523">
    <property type="entry name" value="L,D-transpeptidase catalytic domain-like"/>
    <property type="match status" value="1"/>
</dbReference>
<dbReference type="GO" id="GO:0016740">
    <property type="term" value="F:transferase activity"/>
    <property type="evidence" value="ECO:0007669"/>
    <property type="project" value="UniProtKB-KW"/>
</dbReference>
<dbReference type="CDD" id="cd16913">
    <property type="entry name" value="YkuD_like"/>
    <property type="match status" value="1"/>
</dbReference>
<evidence type="ECO:0000313" key="10">
    <source>
        <dbReference type="Proteomes" id="UP000249177"/>
    </source>
</evidence>
<dbReference type="Gene3D" id="2.40.440.10">
    <property type="entry name" value="L,D-transpeptidase catalytic domain-like"/>
    <property type="match status" value="1"/>
</dbReference>
<feature type="domain" description="L,D-TPase catalytic" evidence="8">
    <location>
        <begin position="321"/>
        <end position="476"/>
    </location>
</feature>
<dbReference type="Proteomes" id="UP000249177">
    <property type="component" value="Unassembled WGS sequence"/>
</dbReference>
<feature type="active site" description="Nucleophile" evidence="7">
    <location>
        <position position="450"/>
    </location>
</feature>
<evidence type="ECO:0000256" key="7">
    <source>
        <dbReference type="PROSITE-ProRule" id="PRU01373"/>
    </source>
</evidence>
<name>A0A2W7UIL4_9FLAO</name>
<dbReference type="SUPFAM" id="SSF47090">
    <property type="entry name" value="PGBD-like"/>
    <property type="match status" value="1"/>
</dbReference>
<organism evidence="9 10">
    <name type="scientific">Flavobacterium aquariorum</name>
    <dbReference type="NCBI Taxonomy" id="2217670"/>
    <lineage>
        <taxon>Bacteria</taxon>
        <taxon>Pseudomonadati</taxon>
        <taxon>Bacteroidota</taxon>
        <taxon>Flavobacteriia</taxon>
        <taxon>Flavobacteriales</taxon>
        <taxon>Flavobacteriaceae</taxon>
        <taxon>Flavobacterium</taxon>
    </lineage>
</organism>
<dbReference type="PANTHER" id="PTHR41533:SF2">
    <property type="entry name" value="BLR7131 PROTEIN"/>
    <property type="match status" value="1"/>
</dbReference>
<dbReference type="InterPro" id="IPR038063">
    <property type="entry name" value="Transpep_catalytic_dom"/>
</dbReference>
<keyword evidence="4 7" id="KW-0133">Cell shape</keyword>
<dbReference type="EMBL" id="QKXH01000001">
    <property type="protein sequence ID" value="PZX95047.1"/>
    <property type="molecule type" value="Genomic_DNA"/>
</dbReference>
<proteinExistence type="inferred from homology"/>
<evidence type="ECO:0000256" key="3">
    <source>
        <dbReference type="ARBA" id="ARBA00022679"/>
    </source>
</evidence>
<protein>
    <submittedName>
        <fullName evidence="9">L,D-transpeptidase</fullName>
    </submittedName>
</protein>
<evidence type="ECO:0000256" key="4">
    <source>
        <dbReference type="ARBA" id="ARBA00022960"/>
    </source>
</evidence>
<dbReference type="GO" id="GO:0004180">
    <property type="term" value="F:carboxypeptidase activity"/>
    <property type="evidence" value="ECO:0007669"/>
    <property type="project" value="UniProtKB-ARBA"/>
</dbReference>
<evidence type="ECO:0000256" key="2">
    <source>
        <dbReference type="ARBA" id="ARBA00005992"/>
    </source>
</evidence>